<evidence type="ECO:0000313" key="11">
    <source>
        <dbReference type="EMBL" id="JAA66946.1"/>
    </source>
</evidence>
<dbReference type="InterPro" id="IPR039999">
    <property type="entry name" value="LYAR"/>
</dbReference>
<dbReference type="Pfam" id="PF25879">
    <property type="entry name" value="WHD_LYAR"/>
    <property type="match status" value="1"/>
</dbReference>
<dbReference type="InterPro" id="IPR014898">
    <property type="entry name" value="Znf_C2H2_LYAR"/>
</dbReference>
<dbReference type="PANTHER" id="PTHR13100:SF10">
    <property type="entry name" value="CELL GROWTH-REGULATING NUCLEOLAR PROTEIN"/>
    <property type="match status" value="1"/>
</dbReference>
<dbReference type="InterPro" id="IPR058719">
    <property type="entry name" value="WHD_LYAR"/>
</dbReference>
<dbReference type="GO" id="GO:0008270">
    <property type="term" value="F:zinc ion binding"/>
    <property type="evidence" value="ECO:0007669"/>
    <property type="project" value="UniProtKB-KW"/>
</dbReference>
<evidence type="ECO:0000256" key="6">
    <source>
        <dbReference type="ARBA" id="ARBA00023242"/>
    </source>
</evidence>
<dbReference type="Pfam" id="PF08790">
    <property type="entry name" value="zf-LYAR"/>
    <property type="match status" value="1"/>
</dbReference>
<feature type="compositionally biased region" description="Basic and acidic residues" evidence="8">
    <location>
        <begin position="148"/>
        <end position="157"/>
    </location>
</feature>
<sequence length="265" mass="30409">MVVFACNACGDALKKNQVEKHYFTKCRSCEVLTCLDCNKEFWGDDYKAHIKCITEQERYGGKGVKSPVFKGEAKQEEWIEMIAGLITREDMSPRVRDIFKRMQSFNNIPRKAKPFKNFLKSSMCVSSEALAEEVWQTIQKAQQPKQEQPPKRPRDDSQETVSNNVKQNADNGSPAKKSKPQDEENGPAAESDSKRFKWKKTLKAVLRDAEDQQLSLKKLRKKVFAEYRSQGGQLVEEEMQAKFLKVLGNTSYFEEVDGKVRLVHS</sequence>
<dbReference type="PANTHER" id="PTHR13100">
    <property type="entry name" value="CELL GROWTH-REGULATING NUCLEOLAR PROTEIN LYAR"/>
    <property type="match status" value="1"/>
</dbReference>
<reference evidence="11" key="1">
    <citation type="submission" date="2012-12" db="EMBL/GenBank/DDBJ databases">
        <title>Identification and characterization of a phenylalanine ammonia-lyase gene family in Isatis indigotica Fort.</title>
        <authorList>
            <person name="Liu Q."/>
            <person name="Chen J."/>
            <person name="Zhou X."/>
            <person name="Di P."/>
            <person name="Xiao Y."/>
            <person name="Xuan H."/>
            <person name="Zhang L."/>
            <person name="Chen W."/>
        </authorList>
    </citation>
    <scope>NUCLEOTIDE SEQUENCE</scope>
    <source>
        <tissue evidence="11">Salivary gland</tissue>
    </source>
</reference>
<organism evidence="11">
    <name type="scientific">Ixodes ricinus</name>
    <name type="common">Common tick</name>
    <name type="synonym">Acarus ricinus</name>
    <dbReference type="NCBI Taxonomy" id="34613"/>
    <lineage>
        <taxon>Eukaryota</taxon>
        <taxon>Metazoa</taxon>
        <taxon>Ecdysozoa</taxon>
        <taxon>Arthropoda</taxon>
        <taxon>Chelicerata</taxon>
        <taxon>Arachnida</taxon>
        <taxon>Acari</taxon>
        <taxon>Parasitiformes</taxon>
        <taxon>Ixodida</taxon>
        <taxon>Ixodoidea</taxon>
        <taxon>Ixodidae</taxon>
        <taxon>Ixodinae</taxon>
        <taxon>Ixodes</taxon>
    </lineage>
</organism>
<dbReference type="GO" id="GO:0005730">
    <property type="term" value="C:nucleolus"/>
    <property type="evidence" value="ECO:0007669"/>
    <property type="project" value="TreeGrafter"/>
</dbReference>
<feature type="domain" description="Cell growth-regulating nucleolar protein-like winged helix" evidence="10">
    <location>
        <begin position="194"/>
        <end position="263"/>
    </location>
</feature>
<protein>
    <submittedName>
        <fullName evidence="11">Putative cell growth-regulating nucleolar protein</fullName>
    </submittedName>
</protein>
<evidence type="ECO:0000256" key="3">
    <source>
        <dbReference type="ARBA" id="ARBA00022737"/>
    </source>
</evidence>
<comment type="subcellular location">
    <subcellularLocation>
        <location evidence="1">Nucleus</location>
    </subcellularLocation>
</comment>
<evidence type="ECO:0000256" key="7">
    <source>
        <dbReference type="PROSITE-ProRule" id="PRU01145"/>
    </source>
</evidence>
<evidence type="ECO:0000256" key="1">
    <source>
        <dbReference type="ARBA" id="ARBA00004123"/>
    </source>
</evidence>
<name>A0A0K8R7A5_IXORI</name>
<feature type="compositionally biased region" description="Polar residues" evidence="8">
    <location>
        <begin position="159"/>
        <end position="171"/>
    </location>
</feature>
<dbReference type="GO" id="GO:0006364">
    <property type="term" value="P:rRNA processing"/>
    <property type="evidence" value="ECO:0007669"/>
    <property type="project" value="TreeGrafter"/>
</dbReference>
<evidence type="ECO:0000256" key="8">
    <source>
        <dbReference type="SAM" id="MobiDB-lite"/>
    </source>
</evidence>
<accession>A0A0K8R7A5</accession>
<dbReference type="AlphaFoldDB" id="A0A0K8R7A5"/>
<dbReference type="EMBL" id="GADI01006862">
    <property type="protein sequence ID" value="JAA66946.1"/>
    <property type="molecule type" value="mRNA"/>
</dbReference>
<keyword evidence="5" id="KW-0862">Zinc</keyword>
<keyword evidence="2" id="KW-0479">Metal-binding</keyword>
<dbReference type="SUPFAM" id="SSF57667">
    <property type="entry name" value="beta-beta-alpha zinc fingers"/>
    <property type="match status" value="2"/>
</dbReference>
<evidence type="ECO:0000259" key="9">
    <source>
        <dbReference type="Pfam" id="PF08790"/>
    </source>
</evidence>
<evidence type="ECO:0000256" key="2">
    <source>
        <dbReference type="ARBA" id="ARBA00022723"/>
    </source>
</evidence>
<dbReference type="InterPro" id="IPR036236">
    <property type="entry name" value="Znf_C2H2_sf"/>
</dbReference>
<proteinExistence type="evidence at transcript level"/>
<evidence type="ECO:0000256" key="5">
    <source>
        <dbReference type="ARBA" id="ARBA00022833"/>
    </source>
</evidence>
<feature type="domain" description="Zinc finger C2H2 LYAR-type" evidence="9">
    <location>
        <begin position="32"/>
        <end position="59"/>
    </location>
</feature>
<evidence type="ECO:0000259" key="10">
    <source>
        <dbReference type="Pfam" id="PF25879"/>
    </source>
</evidence>
<dbReference type="PROSITE" id="PS51804">
    <property type="entry name" value="ZF_C2HC_LYAR"/>
    <property type="match status" value="2"/>
</dbReference>
<keyword evidence="6" id="KW-0539">Nucleus</keyword>
<evidence type="ECO:0000256" key="4">
    <source>
        <dbReference type="ARBA" id="ARBA00022771"/>
    </source>
</evidence>
<dbReference type="FunFam" id="3.30.1490.490:FF:000001">
    <property type="entry name" value="cell growth-regulating nucleolar protein-like"/>
    <property type="match status" value="1"/>
</dbReference>
<feature type="region of interest" description="Disordered" evidence="8">
    <location>
        <begin position="139"/>
        <end position="194"/>
    </location>
</feature>
<keyword evidence="3" id="KW-0677">Repeat</keyword>
<dbReference type="GO" id="GO:0000122">
    <property type="term" value="P:negative regulation of transcription by RNA polymerase II"/>
    <property type="evidence" value="ECO:0007669"/>
    <property type="project" value="TreeGrafter"/>
</dbReference>
<keyword evidence="4 7" id="KW-0863">Zinc-finger</keyword>
<dbReference type="Gene3D" id="3.30.1490.490">
    <property type="match status" value="1"/>
</dbReference>
<dbReference type="GO" id="GO:0003677">
    <property type="term" value="F:DNA binding"/>
    <property type="evidence" value="ECO:0007669"/>
    <property type="project" value="InterPro"/>
</dbReference>